<dbReference type="Gene3D" id="1.20.1050.60">
    <property type="entry name" value="alpha-1,2-mannosidase"/>
    <property type="match status" value="1"/>
</dbReference>
<sequence length="778" mass="84461">MGLFWKRAVVVASWSAALSSVDAKGKTAYDYVNPLIGTINGGHVFPGATLPFGMAKAGPDVIGENQGGFASDDSPIMGFSHMHDSGTGGSPSLGNFPIFPHAGCPNDDVNACAYDMGKRAALRVPGSVSARPGYFDITLDSQIRTEMTVTSHVALYRFTFKEPPATLNTPFSPLVLLDLADLPNTRSTGALAVDSATGRITGEGSFSPSFGVGNYTSYFCADFNGAELRDAGVWANGFAGLNKTLSVNTLDNGGAWVRFKAPAKGNQIQARVGMSFVSSAQACSNAEREIPNYNFGSVLKAAENAWKEKLNVIAIESGGVSEVLLKAFWSGVYRSMISPQDYTGENPVWTSTEPYYDSYYCIWDSFRSIHPLLTLVDPGSQTKMVRSLIDIYRHEGKLPDCRMSFCKGFTQGGSNADIVLADAYLKNLSSGIDWNVGYEAMVSDAEVELPDWEVEGRGGLDAWKTINYIPKQEGADTRSVSRTIEYAYNDFAIALIAKRLGHEDDYQKYLKRSGNWKSVFKADQTSAINGVDTGYVGFFQPKWANGTWAEQDPIRCSPLKEFTSCYLNPSGGEAYEGPLFMYTFFVPGDMKSLITTLGGKEAFVKRLNFLHESGLLYMGDEQGFLKVFLYHYAGRPGLSSARARSYIPSQFNDTVGGIPGNDDSGAMGSFEALTMMGIFPNAGQDVYFITPPFFESVSIVSGQTGRTATIRNLNFDGGKNVFVQKATLDGRPYTRNWLQHTFFTEGGVLELTLGPEESSWGTTPDDVPPSLGPFVPGA</sequence>
<protein>
    <submittedName>
        <fullName evidence="5">Glycoside hydrolase family 92 protein</fullName>
    </submittedName>
</protein>
<dbReference type="InterPro" id="IPR005887">
    <property type="entry name" value="GH92_a_mannosidase_put"/>
</dbReference>
<evidence type="ECO:0000313" key="6">
    <source>
        <dbReference type="Proteomes" id="UP000799757"/>
    </source>
</evidence>
<dbReference type="FunFam" id="1.20.1050.60:FF:000002">
    <property type="entry name" value="Glycosyl hydrolase family 92"/>
    <property type="match status" value="1"/>
</dbReference>
<dbReference type="Gene3D" id="3.30.2080.10">
    <property type="entry name" value="GH92 mannosidase domain"/>
    <property type="match status" value="1"/>
</dbReference>
<dbReference type="Gene3D" id="2.70.98.10">
    <property type="match status" value="1"/>
</dbReference>
<evidence type="ECO:0000313" key="5">
    <source>
        <dbReference type="EMBL" id="KAF2800409.1"/>
    </source>
</evidence>
<evidence type="ECO:0000256" key="2">
    <source>
        <dbReference type="SAM" id="SignalP"/>
    </source>
</evidence>
<evidence type="ECO:0000256" key="1">
    <source>
        <dbReference type="SAM" id="MobiDB-lite"/>
    </source>
</evidence>
<evidence type="ECO:0000259" key="3">
    <source>
        <dbReference type="Pfam" id="PF07971"/>
    </source>
</evidence>
<dbReference type="FunFam" id="1.20.1610.10:FF:000002">
    <property type="entry name" value="Alpha-1,2-mannosidase family protein"/>
    <property type="match status" value="1"/>
</dbReference>
<evidence type="ECO:0000259" key="4">
    <source>
        <dbReference type="Pfam" id="PF17678"/>
    </source>
</evidence>
<proteinExistence type="predicted"/>
<organism evidence="5 6">
    <name type="scientific">Melanomma pulvis-pyrius CBS 109.77</name>
    <dbReference type="NCBI Taxonomy" id="1314802"/>
    <lineage>
        <taxon>Eukaryota</taxon>
        <taxon>Fungi</taxon>
        <taxon>Dikarya</taxon>
        <taxon>Ascomycota</taxon>
        <taxon>Pezizomycotina</taxon>
        <taxon>Dothideomycetes</taxon>
        <taxon>Pleosporomycetidae</taxon>
        <taxon>Pleosporales</taxon>
        <taxon>Melanommataceae</taxon>
        <taxon>Melanomma</taxon>
    </lineage>
</organism>
<feature type="chain" id="PRO_5025442294" evidence="2">
    <location>
        <begin position="24"/>
        <end position="778"/>
    </location>
</feature>
<dbReference type="InterPro" id="IPR014718">
    <property type="entry name" value="GH-type_carb-bd"/>
</dbReference>
<dbReference type="NCBIfam" id="TIGR01180">
    <property type="entry name" value="aman2_put"/>
    <property type="match status" value="1"/>
</dbReference>
<keyword evidence="2" id="KW-0732">Signal</keyword>
<dbReference type="EMBL" id="MU001748">
    <property type="protein sequence ID" value="KAF2800409.1"/>
    <property type="molecule type" value="Genomic_DNA"/>
</dbReference>
<accession>A0A6A6XVJ7</accession>
<dbReference type="PANTHER" id="PTHR12143">
    <property type="entry name" value="PEPTIDE N-GLYCANASE PNGASE -RELATED"/>
    <property type="match status" value="1"/>
</dbReference>
<dbReference type="GO" id="GO:0006516">
    <property type="term" value="P:glycoprotein catabolic process"/>
    <property type="evidence" value="ECO:0007669"/>
    <property type="project" value="TreeGrafter"/>
</dbReference>
<reference evidence="5" key="1">
    <citation type="journal article" date="2020" name="Stud. Mycol.">
        <title>101 Dothideomycetes genomes: a test case for predicting lifestyles and emergence of pathogens.</title>
        <authorList>
            <person name="Haridas S."/>
            <person name="Albert R."/>
            <person name="Binder M."/>
            <person name="Bloem J."/>
            <person name="Labutti K."/>
            <person name="Salamov A."/>
            <person name="Andreopoulos B."/>
            <person name="Baker S."/>
            <person name="Barry K."/>
            <person name="Bills G."/>
            <person name="Bluhm B."/>
            <person name="Cannon C."/>
            <person name="Castanera R."/>
            <person name="Culley D."/>
            <person name="Daum C."/>
            <person name="Ezra D."/>
            <person name="Gonzalez J."/>
            <person name="Henrissat B."/>
            <person name="Kuo A."/>
            <person name="Liang C."/>
            <person name="Lipzen A."/>
            <person name="Lutzoni F."/>
            <person name="Magnuson J."/>
            <person name="Mondo S."/>
            <person name="Nolan M."/>
            <person name="Ohm R."/>
            <person name="Pangilinan J."/>
            <person name="Park H.-J."/>
            <person name="Ramirez L."/>
            <person name="Alfaro M."/>
            <person name="Sun H."/>
            <person name="Tritt A."/>
            <person name="Yoshinaga Y."/>
            <person name="Zwiers L.-H."/>
            <person name="Turgeon B."/>
            <person name="Goodwin S."/>
            <person name="Spatafora J."/>
            <person name="Crous P."/>
            <person name="Grigoriev I."/>
        </authorList>
    </citation>
    <scope>NUCLEOTIDE SEQUENCE</scope>
    <source>
        <strain evidence="5">CBS 109.77</strain>
    </source>
</reference>
<dbReference type="Pfam" id="PF07971">
    <property type="entry name" value="Glyco_hydro_92"/>
    <property type="match status" value="1"/>
</dbReference>
<dbReference type="FunFam" id="2.70.98.10:FF:000010">
    <property type="entry name" value="Alpha-1,2-mannosidase family protein"/>
    <property type="match status" value="1"/>
</dbReference>
<dbReference type="OrthoDB" id="449263at2759"/>
<keyword evidence="6" id="KW-1185">Reference proteome</keyword>
<dbReference type="GO" id="GO:0000224">
    <property type="term" value="F:peptide-N4-(N-acetyl-beta-glucosaminyl)asparagine amidase activity"/>
    <property type="evidence" value="ECO:0007669"/>
    <property type="project" value="TreeGrafter"/>
</dbReference>
<dbReference type="Gene3D" id="1.20.1610.10">
    <property type="entry name" value="alpha-1,2-mannosidases domains"/>
    <property type="match status" value="1"/>
</dbReference>
<feature type="domain" description="Glycosyl hydrolase family 92 N-terminal" evidence="4">
    <location>
        <begin position="31"/>
        <end position="275"/>
    </location>
</feature>
<feature type="region of interest" description="Disordered" evidence="1">
    <location>
        <begin position="754"/>
        <end position="778"/>
    </location>
</feature>
<name>A0A6A6XVJ7_9PLEO</name>
<dbReference type="GO" id="GO:0030246">
    <property type="term" value="F:carbohydrate binding"/>
    <property type="evidence" value="ECO:0007669"/>
    <property type="project" value="InterPro"/>
</dbReference>
<dbReference type="FunFam" id="3.30.2080.10:FF:000001">
    <property type="entry name" value="Alpha-1,2-mannosidase subfamily"/>
    <property type="match status" value="1"/>
</dbReference>
<feature type="domain" description="Glycosyl hydrolase family 92" evidence="3">
    <location>
        <begin position="281"/>
        <end position="755"/>
    </location>
</feature>
<dbReference type="InterPro" id="IPR041371">
    <property type="entry name" value="GH92_N"/>
</dbReference>
<dbReference type="Proteomes" id="UP000799757">
    <property type="component" value="Unassembled WGS sequence"/>
</dbReference>
<dbReference type="Pfam" id="PF17678">
    <property type="entry name" value="Glyco_hydro_92N"/>
    <property type="match status" value="1"/>
</dbReference>
<dbReference type="PANTHER" id="PTHR12143:SF42">
    <property type="entry name" value="PUTATIVE SUBFAMILY (AFU_ORTHOLOGUE AFUA_6G13760)-RELATED"/>
    <property type="match status" value="1"/>
</dbReference>
<dbReference type="GO" id="GO:0005634">
    <property type="term" value="C:nucleus"/>
    <property type="evidence" value="ECO:0007669"/>
    <property type="project" value="TreeGrafter"/>
</dbReference>
<dbReference type="GO" id="GO:0005975">
    <property type="term" value="P:carbohydrate metabolic process"/>
    <property type="evidence" value="ECO:0007669"/>
    <property type="project" value="InterPro"/>
</dbReference>
<dbReference type="SUPFAM" id="SSF48208">
    <property type="entry name" value="Six-hairpin glycosidases"/>
    <property type="match status" value="1"/>
</dbReference>
<gene>
    <name evidence="5" type="ORF">K505DRAFT_320511</name>
</gene>
<dbReference type="InterPro" id="IPR050883">
    <property type="entry name" value="PNGase"/>
</dbReference>
<dbReference type="GO" id="GO:0005829">
    <property type="term" value="C:cytosol"/>
    <property type="evidence" value="ECO:0007669"/>
    <property type="project" value="TreeGrafter"/>
</dbReference>
<keyword evidence="5" id="KW-0378">Hydrolase</keyword>
<dbReference type="AlphaFoldDB" id="A0A6A6XVJ7"/>
<feature type="signal peptide" evidence="2">
    <location>
        <begin position="1"/>
        <end position="23"/>
    </location>
</feature>
<dbReference type="InterPro" id="IPR008928">
    <property type="entry name" value="6-hairpin_glycosidase_sf"/>
</dbReference>
<dbReference type="InterPro" id="IPR012939">
    <property type="entry name" value="Glyco_hydro_92"/>
</dbReference>